<comment type="caution">
    <text evidence="1">The sequence shown here is derived from an EMBL/GenBank/DDBJ whole genome shotgun (WGS) entry which is preliminary data.</text>
</comment>
<name>N1MJU9_9SPHN</name>
<proteinExistence type="predicted"/>
<dbReference type="Proteomes" id="UP000013201">
    <property type="component" value="Unassembled WGS sequence"/>
</dbReference>
<sequence>MKPRYDRGFGDKLSSAAVAARIGDYARTPASQRVKVPSAQFFEVTRKSTGGRAMSE</sequence>
<reference evidence="1 2" key="1">
    <citation type="submission" date="2013-03" db="EMBL/GenBank/DDBJ databases">
        <authorList>
            <person name="Le V."/>
        </authorList>
    </citation>
    <scope>NUCLEOTIDE SEQUENCE [LARGE SCALE GENOMIC DNA]</scope>
    <source>
        <strain evidence="1 2">BiD32</strain>
    </source>
</reference>
<dbReference type="EMBL" id="CAVK010000072">
    <property type="protein sequence ID" value="CCW17216.1"/>
    <property type="molecule type" value="Genomic_DNA"/>
</dbReference>
<keyword evidence="2" id="KW-1185">Reference proteome</keyword>
<accession>N1MJU9</accession>
<evidence type="ECO:0000313" key="2">
    <source>
        <dbReference type="Proteomes" id="UP000013201"/>
    </source>
</evidence>
<organism evidence="1 2">
    <name type="scientific">Sphingobium indicum BiD32</name>
    <dbReference type="NCBI Taxonomy" id="1301087"/>
    <lineage>
        <taxon>Bacteria</taxon>
        <taxon>Pseudomonadati</taxon>
        <taxon>Pseudomonadota</taxon>
        <taxon>Alphaproteobacteria</taxon>
        <taxon>Sphingomonadales</taxon>
        <taxon>Sphingomonadaceae</taxon>
        <taxon>Sphingobium</taxon>
    </lineage>
</organism>
<reference evidence="2" key="2">
    <citation type="submission" date="2013-04" db="EMBL/GenBank/DDBJ databases">
        <title>Bisphenol A degrading Sphingobium sp. strain BiD32.</title>
        <authorList>
            <person name="Nielsen J.L."/>
            <person name="Zhou N.A."/>
            <person name="Kjeldal H."/>
        </authorList>
    </citation>
    <scope>NUCLEOTIDE SEQUENCE [LARGE SCALE GENOMIC DNA]</scope>
    <source>
        <strain evidence="2">BiD32</strain>
    </source>
</reference>
<protein>
    <submittedName>
        <fullName evidence="1">Uncharacterized protein</fullName>
    </submittedName>
</protein>
<dbReference type="AlphaFoldDB" id="N1MJU9"/>
<evidence type="ECO:0000313" key="1">
    <source>
        <dbReference type="EMBL" id="CCW17216.1"/>
    </source>
</evidence>
<gene>
    <name evidence="1" type="ORF">EBBID32_15550</name>
</gene>